<organism evidence="3 4">
    <name type="scientific">[Clostridium] asparagiforme DSM 15981</name>
    <dbReference type="NCBI Taxonomy" id="518636"/>
    <lineage>
        <taxon>Bacteria</taxon>
        <taxon>Bacillati</taxon>
        <taxon>Bacillota</taxon>
        <taxon>Clostridia</taxon>
        <taxon>Lachnospirales</taxon>
        <taxon>Lachnospiraceae</taxon>
        <taxon>Enterocloster</taxon>
    </lineage>
</organism>
<accession>C0CW03</accession>
<dbReference type="Proteomes" id="UP000004756">
    <property type="component" value="Unassembled WGS sequence"/>
</dbReference>
<sequence length="340" mass="38524">MPGLKAGFTGIINARWIDGRVLPAGKGDKINMITVIGVRFRTAGKIYYFDPAGRKIKIGDHVIVETARGIEYGYVVLGNREVEDSKVVPPLKAVIRMATPEDEAVEKRNKEKEKEAFRICQEKIKKHNLEMKLIDAEYTFDNNKVLFYFTADGRIDFRELVKDLASVFKTRIELRQVGVRDETKIMGGIGICGRALCCHSYLSEFIPVSIKMAKEQNLSLNPTKISGVCGRLMCCLKNEEETYEVLNSRLPNPGDYVTTNDGLKGEVQSVNVLRQLVKVVVTVDRDEKEIREYKSDQLKFKPRKKKGKGGKEKERETSESELKKLEALEKKEGKSKLDDN</sequence>
<dbReference type="InterPro" id="IPR007557">
    <property type="entry name" value="PSP1_C"/>
</dbReference>
<feature type="compositionally biased region" description="Basic and acidic residues" evidence="1">
    <location>
        <begin position="309"/>
        <end position="340"/>
    </location>
</feature>
<evidence type="ECO:0000259" key="2">
    <source>
        <dbReference type="PROSITE" id="PS51411"/>
    </source>
</evidence>
<dbReference type="GO" id="GO:0005737">
    <property type="term" value="C:cytoplasm"/>
    <property type="evidence" value="ECO:0007669"/>
    <property type="project" value="TreeGrafter"/>
</dbReference>
<reference evidence="3 4" key="1">
    <citation type="submission" date="2009-01" db="EMBL/GenBank/DDBJ databases">
        <authorList>
            <person name="Fulton L."/>
            <person name="Clifton S."/>
            <person name="Fulton B."/>
            <person name="Xu J."/>
            <person name="Minx P."/>
            <person name="Pepin K.H."/>
            <person name="Johnson M."/>
            <person name="Bhonagiri V."/>
            <person name="Nash W.E."/>
            <person name="Mardis E.R."/>
            <person name="Wilson R.K."/>
        </authorList>
    </citation>
    <scope>NUCLEOTIDE SEQUENCE [LARGE SCALE GENOMIC DNA]</scope>
    <source>
        <strain evidence="3 4">DSM 15981</strain>
    </source>
</reference>
<protein>
    <submittedName>
        <fullName evidence="3">PSP1 C-terminal domain protein</fullName>
    </submittedName>
</protein>
<evidence type="ECO:0000313" key="3">
    <source>
        <dbReference type="EMBL" id="EEG56695.1"/>
    </source>
</evidence>
<dbReference type="PANTHER" id="PTHR43830:SF3">
    <property type="entry name" value="PROTEIN PSP1"/>
    <property type="match status" value="1"/>
</dbReference>
<feature type="domain" description="PSP1 C-terminal" evidence="2">
    <location>
        <begin position="92"/>
        <end position="177"/>
    </location>
</feature>
<evidence type="ECO:0000256" key="1">
    <source>
        <dbReference type="SAM" id="MobiDB-lite"/>
    </source>
</evidence>
<dbReference type="InterPro" id="IPR047767">
    <property type="entry name" value="PSP1-like"/>
</dbReference>
<dbReference type="PANTHER" id="PTHR43830">
    <property type="entry name" value="PROTEIN PSP1"/>
    <property type="match status" value="1"/>
</dbReference>
<dbReference type="HOGENOM" id="CLU_033149_2_0_9"/>
<proteinExistence type="predicted"/>
<reference evidence="3 4" key="2">
    <citation type="submission" date="2009-02" db="EMBL/GenBank/DDBJ databases">
        <title>Draft genome sequence of Clostridium asparagiforme (DSM 15981).</title>
        <authorList>
            <person name="Sudarsanam P."/>
            <person name="Ley R."/>
            <person name="Guruge J."/>
            <person name="Turnbaugh P.J."/>
            <person name="Mahowald M."/>
            <person name="Liep D."/>
            <person name="Gordon J."/>
        </authorList>
    </citation>
    <scope>NUCLEOTIDE SEQUENCE [LARGE SCALE GENOMIC DNA]</scope>
    <source>
        <strain evidence="3 4">DSM 15981</strain>
    </source>
</reference>
<keyword evidence="4" id="KW-1185">Reference proteome</keyword>
<dbReference type="AlphaFoldDB" id="C0CW03"/>
<dbReference type="NCBIfam" id="NF041131">
    <property type="entry name" value="RicT_YaaT_fam"/>
    <property type="match status" value="1"/>
</dbReference>
<gene>
    <name evidence="3" type="ORF">CLOSTASPAR_01157</name>
</gene>
<name>C0CW03_9FIRM</name>
<feature type="region of interest" description="Disordered" evidence="1">
    <location>
        <begin position="301"/>
        <end position="340"/>
    </location>
</feature>
<dbReference type="PROSITE" id="PS51411">
    <property type="entry name" value="PSP1_C"/>
    <property type="match status" value="1"/>
</dbReference>
<dbReference type="EMBL" id="ACCJ01000052">
    <property type="protein sequence ID" value="EEG56695.1"/>
    <property type="molecule type" value="Genomic_DNA"/>
</dbReference>
<dbReference type="Pfam" id="PF04468">
    <property type="entry name" value="PSP1"/>
    <property type="match status" value="1"/>
</dbReference>
<evidence type="ECO:0000313" key="4">
    <source>
        <dbReference type="Proteomes" id="UP000004756"/>
    </source>
</evidence>
<comment type="caution">
    <text evidence="3">The sequence shown here is derived from an EMBL/GenBank/DDBJ whole genome shotgun (WGS) entry which is preliminary data.</text>
</comment>